<proteinExistence type="predicted"/>
<organism evidence="2 3">
    <name type="scientific">Alteromonas macleodii (strain English Channel 673)</name>
    <dbReference type="NCBI Taxonomy" id="1004788"/>
    <lineage>
        <taxon>Bacteria</taxon>
        <taxon>Pseudomonadati</taxon>
        <taxon>Pseudomonadota</taxon>
        <taxon>Gammaproteobacteria</taxon>
        <taxon>Alteromonadales</taxon>
        <taxon>Alteromonadaceae</taxon>
        <taxon>Alteromonas/Salinimonas group</taxon>
        <taxon>Alteromonas</taxon>
    </lineage>
</organism>
<evidence type="ECO:0000313" key="3">
    <source>
        <dbReference type="Proteomes" id="UP000006296"/>
    </source>
</evidence>
<accession>A0AB32ZV15</accession>
<dbReference type="EMBL" id="CP003844">
    <property type="protein sequence ID" value="AFT73191.1"/>
    <property type="molecule type" value="Genomic_DNA"/>
</dbReference>
<evidence type="ECO:0000313" key="2">
    <source>
        <dbReference type="EMBL" id="AFT73191.1"/>
    </source>
</evidence>
<feature type="coiled-coil region" evidence="1">
    <location>
        <begin position="88"/>
        <end position="122"/>
    </location>
</feature>
<dbReference type="Proteomes" id="UP000006296">
    <property type="component" value="Chromosome"/>
</dbReference>
<dbReference type="KEGG" id="amg:AMEC673_02450"/>
<reference evidence="3" key="1">
    <citation type="journal article" date="2012" name="Sci. Rep.">
        <title>Genomes of surface isolates of Alteromonas macleodii: the life of a widespread marine opportunistic copiotroph.</title>
        <authorList>
            <person name="Lopez-Perez M."/>
            <person name="Gonzaga A."/>
            <person name="Martin-Cuadrado A.B."/>
            <person name="Onyshchenko O."/>
            <person name="Ghavidel A."/>
            <person name="Ghai R."/>
            <person name="Rodriguez-Valera F."/>
        </authorList>
    </citation>
    <scope>NUCLEOTIDE SEQUENCE [LARGE SCALE GENOMIC DNA]</scope>
    <source>
        <strain evidence="3">English Channel 673</strain>
    </source>
</reference>
<sequence>MASTEVTEGRLKAALQRLLDGKPERINKIGKLSLNKINKEAGLGHSYIHKFKAFIENEANPAIKKYNQCYDPQAEKLKLESETDSCEVNRLKAKLKKQEALKEQYRKEREEYKKINKILEQRNSSLMFRVYELQDEVRSSNVVRIASKNKI</sequence>
<protein>
    <submittedName>
        <fullName evidence="2">Uncharacterized protein</fullName>
    </submittedName>
</protein>
<keyword evidence="1" id="KW-0175">Coiled coil</keyword>
<name>A0AB32ZV15_ALTME</name>
<dbReference type="AlphaFoldDB" id="A0AB32ZV15"/>
<evidence type="ECO:0000256" key="1">
    <source>
        <dbReference type="SAM" id="Coils"/>
    </source>
</evidence>
<gene>
    <name evidence="2" type="ordered locus">AMEC673_02450</name>
</gene>
<dbReference type="RefSeq" id="WP_014975567.1">
    <property type="nucleotide sequence ID" value="NC_018678.1"/>
</dbReference>